<dbReference type="Pfam" id="PF09991">
    <property type="entry name" value="DUF2232"/>
    <property type="match status" value="1"/>
</dbReference>
<dbReference type="Proteomes" id="UP000557217">
    <property type="component" value="Unassembled WGS sequence"/>
</dbReference>
<feature type="transmembrane region" description="Helical" evidence="1">
    <location>
        <begin position="240"/>
        <end position="267"/>
    </location>
</feature>
<evidence type="ECO:0000256" key="1">
    <source>
        <dbReference type="SAM" id="Phobius"/>
    </source>
</evidence>
<dbReference type="EMBL" id="JACHGZ010000024">
    <property type="protein sequence ID" value="MBB5149608.1"/>
    <property type="molecule type" value="Genomic_DNA"/>
</dbReference>
<evidence type="ECO:0000313" key="2">
    <source>
        <dbReference type="EMBL" id="MBB5149608.1"/>
    </source>
</evidence>
<protein>
    <submittedName>
        <fullName evidence="2">Uncharacterized protein YybS (DUF2232 family)</fullName>
    </submittedName>
</protein>
<feature type="transmembrane region" description="Helical" evidence="1">
    <location>
        <begin position="12"/>
        <end position="45"/>
    </location>
</feature>
<accession>A0A840PZF7</accession>
<reference evidence="2 3" key="1">
    <citation type="submission" date="2020-08" db="EMBL/GenBank/DDBJ databases">
        <title>Genomic Encyclopedia of Type Strains, Phase IV (KMG-IV): sequencing the most valuable type-strain genomes for metagenomic binning, comparative biology and taxonomic classification.</title>
        <authorList>
            <person name="Goeker M."/>
        </authorList>
    </citation>
    <scope>NUCLEOTIDE SEQUENCE [LARGE SCALE GENOMIC DNA]</scope>
    <source>
        <strain evidence="2 3">DSM 10633</strain>
    </source>
</reference>
<feature type="transmembrane region" description="Helical" evidence="1">
    <location>
        <begin position="279"/>
        <end position="297"/>
    </location>
</feature>
<sequence>MPNNQTQRLTHGAMMIAIFAILIAIAYYVPIISLVATLFAPLPIAWFSAKYDRSSSIILGVIGCIITFFFGGLLILPFSMIFAVCGVVMGDALRTNKSKAYLFMATGISVLITFAIQYLISIKLFETDFIKESFQLMRESYMASFEFAESLTGEQPMTEEAFNLMFQHIEIAIPASVTLAAFFLSFLLITVNLPILKRLGITVPKFQAFKDLRLPRTILWIYLIVLTIQLFVRPELGTSLYVITFNFSLVLWVLLTIQGISFLHFVLDAYRAPKFLKGLATIFAIPLYNFVMLLGILDLGFDIRSFVTGKIRK</sequence>
<name>A0A840PZF7_URETH</name>
<gene>
    <name evidence="2" type="ORF">HNR36_002000</name>
</gene>
<proteinExistence type="predicted"/>
<keyword evidence="3" id="KW-1185">Reference proteome</keyword>
<feature type="transmembrane region" description="Helical" evidence="1">
    <location>
        <begin position="171"/>
        <end position="196"/>
    </location>
</feature>
<keyword evidence="1" id="KW-1133">Transmembrane helix</keyword>
<dbReference type="RefSeq" id="WP_016838913.1">
    <property type="nucleotide sequence ID" value="NZ_JAAXPW010000018.1"/>
</dbReference>
<organism evidence="2 3">
    <name type="scientific">Ureibacillus thermosphaericus</name>
    <dbReference type="NCBI Taxonomy" id="51173"/>
    <lineage>
        <taxon>Bacteria</taxon>
        <taxon>Bacillati</taxon>
        <taxon>Bacillota</taxon>
        <taxon>Bacilli</taxon>
        <taxon>Bacillales</taxon>
        <taxon>Caryophanaceae</taxon>
        <taxon>Ureibacillus</taxon>
    </lineage>
</organism>
<dbReference type="PANTHER" id="PTHR41324:SF1">
    <property type="entry name" value="DUF2232 DOMAIN-CONTAINING PROTEIN"/>
    <property type="match status" value="1"/>
</dbReference>
<feature type="transmembrane region" description="Helical" evidence="1">
    <location>
        <begin position="100"/>
        <end position="120"/>
    </location>
</feature>
<feature type="transmembrane region" description="Helical" evidence="1">
    <location>
        <begin position="217"/>
        <end position="234"/>
    </location>
</feature>
<dbReference type="AlphaFoldDB" id="A0A840PZF7"/>
<keyword evidence="1" id="KW-0472">Membrane</keyword>
<dbReference type="InterPro" id="IPR018710">
    <property type="entry name" value="DUF2232"/>
</dbReference>
<evidence type="ECO:0000313" key="3">
    <source>
        <dbReference type="Proteomes" id="UP000557217"/>
    </source>
</evidence>
<comment type="caution">
    <text evidence="2">The sequence shown here is derived from an EMBL/GenBank/DDBJ whole genome shotgun (WGS) entry which is preliminary data.</text>
</comment>
<keyword evidence="1" id="KW-0812">Transmembrane</keyword>
<feature type="transmembrane region" description="Helical" evidence="1">
    <location>
        <begin position="57"/>
        <end position="88"/>
    </location>
</feature>
<dbReference type="PANTHER" id="PTHR41324">
    <property type="entry name" value="MEMBRANE PROTEIN-RELATED"/>
    <property type="match status" value="1"/>
</dbReference>